<dbReference type="EC" id="6.1.1.11" evidence="12"/>
<evidence type="ECO:0000256" key="1">
    <source>
        <dbReference type="ARBA" id="ARBA00004496"/>
    </source>
</evidence>
<dbReference type="CDD" id="cd00770">
    <property type="entry name" value="SerRS_core"/>
    <property type="match status" value="1"/>
</dbReference>
<dbReference type="RefSeq" id="WP_221573506.1">
    <property type="nucleotide sequence ID" value="NZ_JAIGNK010000002.1"/>
</dbReference>
<evidence type="ECO:0000256" key="4">
    <source>
        <dbReference type="ARBA" id="ARBA00022490"/>
    </source>
</evidence>
<evidence type="ECO:0000256" key="7">
    <source>
        <dbReference type="ARBA" id="ARBA00022840"/>
    </source>
</evidence>
<dbReference type="PRINTS" id="PR00981">
    <property type="entry name" value="TRNASYNTHSER"/>
</dbReference>
<dbReference type="InterPro" id="IPR002317">
    <property type="entry name" value="Ser-tRNA-ligase_type_1"/>
</dbReference>
<dbReference type="InterPro" id="IPR033729">
    <property type="entry name" value="SerRS_core"/>
</dbReference>
<dbReference type="NCBIfam" id="TIGR00414">
    <property type="entry name" value="serS"/>
    <property type="match status" value="1"/>
</dbReference>
<evidence type="ECO:0000256" key="2">
    <source>
        <dbReference type="ARBA" id="ARBA00005045"/>
    </source>
</evidence>
<feature type="binding site" evidence="12">
    <location>
        <position position="384"/>
    </location>
    <ligand>
        <name>L-serine</name>
        <dbReference type="ChEBI" id="CHEBI:33384"/>
    </ligand>
</feature>
<comment type="domain">
    <text evidence="12">Consists of two distinct domains, a catalytic core and a N-terminal extension that is involved in tRNA binding.</text>
</comment>
<evidence type="ECO:0000256" key="11">
    <source>
        <dbReference type="ARBA" id="ARBA00048823"/>
    </source>
</evidence>
<dbReference type="EMBL" id="JAIGNK010000002">
    <property type="protein sequence ID" value="MBX7458119.1"/>
    <property type="molecule type" value="Genomic_DNA"/>
</dbReference>
<keyword evidence="9 12" id="KW-0030">Aminoacyl-tRNA synthetase</keyword>
<evidence type="ECO:0000256" key="5">
    <source>
        <dbReference type="ARBA" id="ARBA00022598"/>
    </source>
</evidence>
<comment type="subunit">
    <text evidence="12">Homodimer. The tRNA molecule binds across the dimer.</text>
</comment>
<comment type="catalytic activity">
    <reaction evidence="10 12">
        <text>tRNA(Sec) + L-serine + ATP = L-seryl-tRNA(Sec) + AMP + diphosphate + H(+)</text>
        <dbReference type="Rhea" id="RHEA:42580"/>
        <dbReference type="Rhea" id="RHEA-COMP:9742"/>
        <dbReference type="Rhea" id="RHEA-COMP:10128"/>
        <dbReference type="ChEBI" id="CHEBI:15378"/>
        <dbReference type="ChEBI" id="CHEBI:30616"/>
        <dbReference type="ChEBI" id="CHEBI:33019"/>
        <dbReference type="ChEBI" id="CHEBI:33384"/>
        <dbReference type="ChEBI" id="CHEBI:78442"/>
        <dbReference type="ChEBI" id="CHEBI:78533"/>
        <dbReference type="ChEBI" id="CHEBI:456215"/>
        <dbReference type="EC" id="6.1.1.11"/>
    </reaction>
</comment>
<sequence length="426" mass="46820">MHDIATIRANPEAFDAALKRRGAEPVADKIVALDARKREAQTRVQEAQSRRNEASKAIGQAMGQGDKDKAEALKAEVAEIKASMPEWEEAEQKAGAELTDLLARLPNIPADDVPEGADEEDNVEMAVWGEKREFAFEPKEHADIGPALGMDFETGAALSGARFTFLRGDIARLHRALAQFMLDKQTRENGYTECNPPVLVNDDAMYGTDKLPKFAEDSFQTTDGRWLVPTSEVPLTASVAGQIIDEPVEPIRLTAHTLCFRSEAGSAGRDTRGFIRQHQFEKVEMVSICRPEDSEAEHERMTACAEGILQALGLPYRKVLLCTGDMGFGAKKTYDLEVWLPGQGAYREISSCSNTGDFQARRMNARYKPEGEKKTRFVHTLNGSGLAVGRTLVAVMENYQQEDGSVTVPEVLAPYMGGVEKLAPQS</sequence>
<dbReference type="SUPFAM" id="SSF55681">
    <property type="entry name" value="Class II aaRS and biotin synthetases"/>
    <property type="match status" value="1"/>
</dbReference>
<gene>
    <name evidence="12 15" type="primary">serS</name>
    <name evidence="15" type="ORF">K3152_07665</name>
</gene>
<protein>
    <recommendedName>
        <fullName evidence="12">Serine--tRNA ligase</fullName>
        <ecNumber evidence="12">6.1.1.11</ecNumber>
    </recommendedName>
    <alternativeName>
        <fullName evidence="12">Seryl-tRNA synthetase</fullName>
        <shortName evidence="12">SerRS</shortName>
    </alternativeName>
    <alternativeName>
        <fullName evidence="12">Seryl-tRNA(Ser/Sec) synthetase</fullName>
    </alternativeName>
</protein>
<evidence type="ECO:0000313" key="16">
    <source>
        <dbReference type="Proteomes" id="UP000783253"/>
    </source>
</evidence>
<comment type="pathway">
    <text evidence="2 12">Aminoacyl-tRNA biosynthesis; selenocysteinyl-tRNA(Sec) biosynthesis; L-seryl-tRNA(Sec) from L-serine and tRNA(Sec): step 1/1.</text>
</comment>
<comment type="subcellular location">
    <subcellularLocation>
        <location evidence="1 12">Cytoplasm</location>
    </subcellularLocation>
</comment>
<dbReference type="HAMAP" id="MF_00176">
    <property type="entry name" value="Ser_tRNA_synth_type1"/>
    <property type="match status" value="1"/>
</dbReference>
<evidence type="ECO:0000256" key="13">
    <source>
        <dbReference type="SAM" id="MobiDB-lite"/>
    </source>
</evidence>
<feature type="binding site" evidence="12">
    <location>
        <begin position="261"/>
        <end position="263"/>
    </location>
    <ligand>
        <name>ATP</name>
        <dbReference type="ChEBI" id="CHEBI:30616"/>
    </ligand>
</feature>
<evidence type="ECO:0000256" key="12">
    <source>
        <dbReference type="HAMAP-Rule" id="MF_00176"/>
    </source>
</evidence>
<evidence type="ECO:0000259" key="14">
    <source>
        <dbReference type="PROSITE" id="PS50862"/>
    </source>
</evidence>
<dbReference type="Pfam" id="PF00587">
    <property type="entry name" value="tRNA-synt_2b"/>
    <property type="match status" value="1"/>
</dbReference>
<evidence type="ECO:0000256" key="6">
    <source>
        <dbReference type="ARBA" id="ARBA00022741"/>
    </source>
</evidence>
<dbReference type="GO" id="GO:0004828">
    <property type="term" value="F:serine-tRNA ligase activity"/>
    <property type="evidence" value="ECO:0007669"/>
    <property type="project" value="UniProtKB-EC"/>
</dbReference>
<comment type="function">
    <text evidence="12">Catalyzes the attachment of serine to tRNA(Ser). Is also able to aminoacylate tRNA(Sec) with serine, to form the misacylated tRNA L-seryl-tRNA(Sec), which will be further converted into selenocysteinyl-tRNA(Sec).</text>
</comment>
<keyword evidence="8 12" id="KW-0648">Protein biosynthesis</keyword>
<feature type="region of interest" description="Disordered" evidence="13">
    <location>
        <begin position="41"/>
        <end position="70"/>
    </location>
</feature>
<organism evidence="15 16">
    <name type="scientific">Qipengyuania polymorpha</name>
    <dbReference type="NCBI Taxonomy" id="2867234"/>
    <lineage>
        <taxon>Bacteria</taxon>
        <taxon>Pseudomonadati</taxon>
        <taxon>Pseudomonadota</taxon>
        <taxon>Alphaproteobacteria</taxon>
        <taxon>Sphingomonadales</taxon>
        <taxon>Erythrobacteraceae</taxon>
        <taxon>Qipengyuania</taxon>
    </lineage>
</organism>
<comment type="similarity">
    <text evidence="3 12">Belongs to the class-II aminoacyl-tRNA synthetase family. Type-1 seryl-tRNA synthetase subfamily.</text>
</comment>
<dbReference type="Proteomes" id="UP000783253">
    <property type="component" value="Unassembled WGS sequence"/>
</dbReference>
<evidence type="ECO:0000256" key="8">
    <source>
        <dbReference type="ARBA" id="ARBA00022917"/>
    </source>
</evidence>
<dbReference type="PANTHER" id="PTHR43697">
    <property type="entry name" value="SERYL-TRNA SYNTHETASE"/>
    <property type="match status" value="1"/>
</dbReference>
<keyword evidence="16" id="KW-1185">Reference proteome</keyword>
<evidence type="ECO:0000313" key="15">
    <source>
        <dbReference type="EMBL" id="MBX7458119.1"/>
    </source>
</evidence>
<dbReference type="SUPFAM" id="SSF46589">
    <property type="entry name" value="tRNA-binding arm"/>
    <property type="match status" value="1"/>
</dbReference>
<dbReference type="PANTHER" id="PTHR43697:SF1">
    <property type="entry name" value="SERINE--TRNA LIGASE"/>
    <property type="match status" value="1"/>
</dbReference>
<keyword evidence="5 12" id="KW-0436">Ligase</keyword>
<reference evidence="15 16" key="1">
    <citation type="submission" date="2021-08" db="EMBL/GenBank/DDBJ databases">
        <title>Comparative Genomics Analysis of the Genus Qipengyuania Reveals Extensive Genetic Diversity and Metabolic Versatility, Including the Description of Fifteen Novel Species.</title>
        <authorList>
            <person name="Liu Y."/>
        </authorList>
    </citation>
    <scope>NUCLEOTIDE SEQUENCE [LARGE SCALE GENOMIC DNA]</scope>
    <source>
        <strain evidence="15 16">1NDH17</strain>
    </source>
</reference>
<dbReference type="InterPro" id="IPR042103">
    <property type="entry name" value="SerRS_1_N_sf"/>
</dbReference>
<keyword evidence="4 12" id="KW-0963">Cytoplasm</keyword>
<dbReference type="PROSITE" id="PS50862">
    <property type="entry name" value="AA_TRNA_LIGASE_II"/>
    <property type="match status" value="1"/>
</dbReference>
<accession>A0ABS7IX36</accession>
<comment type="caution">
    <text evidence="15">The sequence shown here is derived from an EMBL/GenBank/DDBJ whole genome shotgun (WGS) entry which is preliminary data.</text>
</comment>
<dbReference type="InterPro" id="IPR002314">
    <property type="entry name" value="aa-tRNA-synt_IIb"/>
</dbReference>
<comment type="catalytic activity">
    <reaction evidence="11 12">
        <text>tRNA(Ser) + L-serine + ATP = L-seryl-tRNA(Ser) + AMP + diphosphate + H(+)</text>
        <dbReference type="Rhea" id="RHEA:12292"/>
        <dbReference type="Rhea" id="RHEA-COMP:9669"/>
        <dbReference type="Rhea" id="RHEA-COMP:9703"/>
        <dbReference type="ChEBI" id="CHEBI:15378"/>
        <dbReference type="ChEBI" id="CHEBI:30616"/>
        <dbReference type="ChEBI" id="CHEBI:33019"/>
        <dbReference type="ChEBI" id="CHEBI:33384"/>
        <dbReference type="ChEBI" id="CHEBI:78442"/>
        <dbReference type="ChEBI" id="CHEBI:78533"/>
        <dbReference type="ChEBI" id="CHEBI:456215"/>
        <dbReference type="EC" id="6.1.1.11"/>
    </reaction>
</comment>
<keyword evidence="7 12" id="KW-0067">ATP-binding</keyword>
<evidence type="ECO:0000256" key="10">
    <source>
        <dbReference type="ARBA" id="ARBA00047929"/>
    </source>
</evidence>
<dbReference type="Pfam" id="PF02403">
    <property type="entry name" value="Seryl_tRNA_N"/>
    <property type="match status" value="1"/>
</dbReference>
<feature type="binding site" evidence="12">
    <location>
        <position position="284"/>
    </location>
    <ligand>
        <name>L-serine</name>
        <dbReference type="ChEBI" id="CHEBI:33384"/>
    </ligand>
</feature>
<name>A0ABS7IX36_9SPHN</name>
<keyword evidence="6 12" id="KW-0547">Nucleotide-binding</keyword>
<dbReference type="InterPro" id="IPR010978">
    <property type="entry name" value="tRNA-bd_arm"/>
</dbReference>
<dbReference type="Gene3D" id="1.10.287.40">
    <property type="entry name" value="Serine-tRNA synthetase, tRNA binding domain"/>
    <property type="match status" value="1"/>
</dbReference>
<proteinExistence type="inferred from homology"/>
<feature type="binding site" evidence="12">
    <location>
        <begin position="348"/>
        <end position="351"/>
    </location>
    <ligand>
        <name>ATP</name>
        <dbReference type="ChEBI" id="CHEBI:30616"/>
    </ligand>
</feature>
<comment type="caution">
    <text evidence="12">Lacks conserved residue(s) required for the propagation of feature annotation.</text>
</comment>
<dbReference type="InterPro" id="IPR045864">
    <property type="entry name" value="aa-tRNA-synth_II/BPL/LPL"/>
</dbReference>
<feature type="binding site" evidence="12">
    <location>
        <begin position="230"/>
        <end position="232"/>
    </location>
    <ligand>
        <name>L-serine</name>
        <dbReference type="ChEBI" id="CHEBI:33384"/>
    </ligand>
</feature>
<evidence type="ECO:0000256" key="3">
    <source>
        <dbReference type="ARBA" id="ARBA00010728"/>
    </source>
</evidence>
<dbReference type="Gene3D" id="3.30.930.10">
    <property type="entry name" value="Bira Bifunctional Protein, Domain 2"/>
    <property type="match status" value="1"/>
</dbReference>
<feature type="domain" description="Aminoacyl-transfer RNA synthetases class-II family profile" evidence="14">
    <location>
        <begin position="172"/>
        <end position="409"/>
    </location>
</feature>
<evidence type="ECO:0000256" key="9">
    <source>
        <dbReference type="ARBA" id="ARBA00023146"/>
    </source>
</evidence>
<dbReference type="InterPro" id="IPR006195">
    <property type="entry name" value="aa-tRNA-synth_II"/>
</dbReference>
<dbReference type="PIRSF" id="PIRSF001529">
    <property type="entry name" value="Ser-tRNA-synth_IIa"/>
    <property type="match status" value="1"/>
</dbReference>
<dbReference type="InterPro" id="IPR015866">
    <property type="entry name" value="Ser-tRNA-synth_1_N"/>
</dbReference>